<dbReference type="GO" id="GO:0006508">
    <property type="term" value="P:proteolysis"/>
    <property type="evidence" value="ECO:0007669"/>
    <property type="project" value="UniProtKB-KW"/>
</dbReference>
<evidence type="ECO:0000256" key="3">
    <source>
        <dbReference type="ARBA" id="ARBA00022670"/>
    </source>
</evidence>
<feature type="domain" description="ERAP1-like C-terminal" evidence="16">
    <location>
        <begin position="640"/>
        <end position="973"/>
    </location>
</feature>
<evidence type="ECO:0000256" key="14">
    <source>
        <dbReference type="RuleBase" id="RU364040"/>
    </source>
</evidence>
<evidence type="ECO:0000256" key="1">
    <source>
        <dbReference type="ARBA" id="ARBA00004167"/>
    </source>
</evidence>
<dbReference type="GO" id="GO:0005615">
    <property type="term" value="C:extracellular space"/>
    <property type="evidence" value="ECO:0007669"/>
    <property type="project" value="TreeGrafter"/>
</dbReference>
<dbReference type="CDD" id="cd09601">
    <property type="entry name" value="M1_APN-Q_like"/>
    <property type="match status" value="1"/>
</dbReference>
<dbReference type="OrthoDB" id="510539at2759"/>
<dbReference type="PROSITE" id="PS00018">
    <property type="entry name" value="EF_HAND_1"/>
    <property type="match status" value="1"/>
</dbReference>
<keyword evidence="5 12" id="KW-0479">Metal-binding</keyword>
<evidence type="ECO:0000256" key="11">
    <source>
        <dbReference type="PIRSR" id="PIRSR634016-1"/>
    </source>
</evidence>
<protein>
    <recommendedName>
        <fullName evidence="14">Aminopeptidase</fullName>
        <ecNumber evidence="14">3.4.11.-</ecNumber>
    </recommendedName>
</protein>
<feature type="site" description="Transition state stabilizer" evidence="13">
    <location>
        <position position="495"/>
    </location>
</feature>
<feature type="domain" description="Aminopeptidase N-like N-terminal" evidence="17">
    <location>
        <begin position="106"/>
        <end position="298"/>
    </location>
</feature>
<feature type="domain" description="Peptidase M1 membrane alanine aminopeptidase" evidence="15">
    <location>
        <begin position="337"/>
        <end position="560"/>
    </location>
</feature>
<feature type="binding site" evidence="12">
    <location>
        <position position="409"/>
    </location>
    <ligand>
        <name>Zn(2+)</name>
        <dbReference type="ChEBI" id="CHEBI:29105"/>
        <note>catalytic</note>
    </ligand>
</feature>
<evidence type="ECO:0000259" key="15">
    <source>
        <dbReference type="Pfam" id="PF01433"/>
    </source>
</evidence>
<dbReference type="EC" id="3.4.11.-" evidence="14"/>
<proteinExistence type="inferred from homology"/>
<keyword evidence="9 14" id="KW-0472">Membrane</keyword>
<dbReference type="GO" id="GO:0016020">
    <property type="term" value="C:membrane"/>
    <property type="evidence" value="ECO:0007669"/>
    <property type="project" value="UniProtKB-SubCell"/>
</dbReference>
<evidence type="ECO:0000256" key="8">
    <source>
        <dbReference type="ARBA" id="ARBA00022989"/>
    </source>
</evidence>
<name>A0A8J2JAL1_9HEXA</name>
<keyword evidence="10" id="KW-0325">Glycoprotein</keyword>
<keyword evidence="7 12" id="KW-0862">Zinc</keyword>
<evidence type="ECO:0000256" key="5">
    <source>
        <dbReference type="ARBA" id="ARBA00022723"/>
    </source>
</evidence>
<evidence type="ECO:0000259" key="16">
    <source>
        <dbReference type="Pfam" id="PF11838"/>
    </source>
</evidence>
<dbReference type="Pfam" id="PF11838">
    <property type="entry name" value="ERAP1_C"/>
    <property type="match status" value="1"/>
</dbReference>
<keyword evidence="6 14" id="KW-0378">Hydrolase</keyword>
<feature type="binding site" evidence="12">
    <location>
        <position position="413"/>
    </location>
    <ligand>
        <name>Zn(2+)</name>
        <dbReference type="ChEBI" id="CHEBI:29105"/>
        <note>catalytic</note>
    </ligand>
</feature>
<evidence type="ECO:0000256" key="10">
    <source>
        <dbReference type="ARBA" id="ARBA00023180"/>
    </source>
</evidence>
<dbReference type="Pfam" id="PF01433">
    <property type="entry name" value="Peptidase_M1"/>
    <property type="match status" value="1"/>
</dbReference>
<sequence length="994" mass="114404">MPSTNPSLEIKLVSLVCATFVVFGIAKLVYPELSLRSQEEQLLPNTSESVLGLSQKLIKSDDFLSDIEEYTYRLPKDILPIKYFLKIQPIIPFVAENDTQYDFAGTNFTMYSVPGQVNISFDCVQETNKIIMHESSISIDMDNVKVYQLQDVDDTGSLNYEEFVEEILITDQDLEPVQHFYIIELGQNLQPGKKYLVVVPFTSQLSTQHTVGLFMTNYNDGPERKLMVGTKFQATHARQAFPCLDEPSFKAEFEITIGRPYNYNSLSNAPLRSTTENTELEGWYWDHYEPTVKMPTYLVCMAVCDFDSAEADPSLTNGREIKVWAPKTLINKGGGAYAANLTARVISFFEEYFNMTDPMPKVDSIMIPEFKTSAMENWGLITYKETMLIYVPGENTEFRRKMVTTVVAHELSHHWFGNLVTCDWWWDLWLNEGFATYLSFLVMEHLHPEFEPDKEFADDIYQLALQIDFYPHFSAVRNTARTPEEIDSTFNRISYRKGASIIRMVESFLGKENLRQALEAFIKKHAYQTAVQDDLFEELNVVGQSLLPAGITVKDILDTWTLKRGFPLVRVEALNNSTVRLSQEVFSLSVKEQPTNNSASWWVPITIASSKSQNVTSAPVAWIPSNTASIVVENMDTSDWIVVNYNLSGYFVTLYDSDLTKKLHKQFETNHLVFHPITRSQILLDYTFCVHSGYAPVQSAMEFTRYLGKETEYIPWNAILPFLTDLSRRLRASKERHNMLIKYMVPKLEQVLKLPQFGALPKKNVTEPVTVMHLRTELLLLACELESEFCYTEARRMIKEWMTNPDVNPVPAYMENIYMCAFIKSGGVEIWEFIRERSKHAKSEQSKWWFERSLGDCPESDEVIFKALAEFSGPGTDRAIQSDWMGNLARNKYAMVHTFDFIIENFEAHTDSSNEGGPRASISPEFFSEVFTSLGSYLYEPKHIQRARKFLAENEAKLNVYAKYVKMSIDKMEDNLSWMTTYGDFYYNWLEANL</sequence>
<reference evidence="18" key="1">
    <citation type="submission" date="2021-06" db="EMBL/GenBank/DDBJ databases">
        <authorList>
            <person name="Hodson N. C."/>
            <person name="Mongue J. A."/>
            <person name="Jaron S. K."/>
        </authorList>
    </citation>
    <scope>NUCLEOTIDE SEQUENCE</scope>
</reference>
<dbReference type="InterPro" id="IPR045357">
    <property type="entry name" value="Aminopeptidase_N-like_N"/>
</dbReference>
<evidence type="ECO:0000256" key="13">
    <source>
        <dbReference type="PIRSR" id="PIRSR634016-4"/>
    </source>
</evidence>
<dbReference type="GO" id="GO:0008270">
    <property type="term" value="F:zinc ion binding"/>
    <property type="evidence" value="ECO:0007669"/>
    <property type="project" value="UniProtKB-UniRule"/>
</dbReference>
<feature type="transmembrane region" description="Helical" evidence="14">
    <location>
        <begin position="12"/>
        <end position="30"/>
    </location>
</feature>
<dbReference type="InterPro" id="IPR018247">
    <property type="entry name" value="EF_Hand_1_Ca_BS"/>
</dbReference>
<evidence type="ECO:0000256" key="2">
    <source>
        <dbReference type="ARBA" id="ARBA00010136"/>
    </source>
</evidence>
<keyword evidence="14" id="KW-0031">Aminopeptidase</keyword>
<dbReference type="PANTHER" id="PTHR11533">
    <property type="entry name" value="PROTEASE M1 ZINC METALLOPROTEASE"/>
    <property type="match status" value="1"/>
</dbReference>
<evidence type="ECO:0000256" key="4">
    <source>
        <dbReference type="ARBA" id="ARBA00022692"/>
    </source>
</evidence>
<evidence type="ECO:0000256" key="6">
    <source>
        <dbReference type="ARBA" id="ARBA00022801"/>
    </source>
</evidence>
<dbReference type="InterPro" id="IPR050344">
    <property type="entry name" value="Peptidase_M1_aminopeptidases"/>
</dbReference>
<evidence type="ECO:0000256" key="9">
    <source>
        <dbReference type="ARBA" id="ARBA00023136"/>
    </source>
</evidence>
<dbReference type="Proteomes" id="UP000708208">
    <property type="component" value="Unassembled WGS sequence"/>
</dbReference>
<evidence type="ECO:0000313" key="18">
    <source>
        <dbReference type="EMBL" id="CAG7716710.1"/>
    </source>
</evidence>
<evidence type="ECO:0000256" key="7">
    <source>
        <dbReference type="ARBA" id="ARBA00022833"/>
    </source>
</evidence>
<dbReference type="GO" id="GO:0005737">
    <property type="term" value="C:cytoplasm"/>
    <property type="evidence" value="ECO:0007669"/>
    <property type="project" value="TreeGrafter"/>
</dbReference>
<keyword evidence="4 14" id="KW-0812">Transmembrane</keyword>
<comment type="similarity">
    <text evidence="2 14">Belongs to the peptidase M1 family.</text>
</comment>
<gene>
    <name evidence="18" type="ORF">AFUS01_LOCUS6204</name>
</gene>
<dbReference type="GO" id="GO:0042277">
    <property type="term" value="F:peptide binding"/>
    <property type="evidence" value="ECO:0007669"/>
    <property type="project" value="TreeGrafter"/>
</dbReference>
<accession>A0A8J2JAL1</accession>
<dbReference type="PANTHER" id="PTHR11533:SF294">
    <property type="entry name" value="THYROTROPIN-RELEASING HORMONE-DEGRADING ECTOENZYME"/>
    <property type="match status" value="1"/>
</dbReference>
<feature type="binding site" evidence="12">
    <location>
        <position position="432"/>
    </location>
    <ligand>
        <name>Zn(2+)</name>
        <dbReference type="ChEBI" id="CHEBI:29105"/>
        <note>catalytic</note>
    </ligand>
</feature>
<dbReference type="FunFam" id="1.10.390.10:FF:000016">
    <property type="entry name" value="Glutamyl aminopeptidase"/>
    <property type="match status" value="1"/>
</dbReference>
<dbReference type="AlphaFoldDB" id="A0A8J2JAL1"/>
<dbReference type="InterPro" id="IPR014782">
    <property type="entry name" value="Peptidase_M1_dom"/>
</dbReference>
<feature type="active site" description="Proton acceptor" evidence="11">
    <location>
        <position position="410"/>
    </location>
</feature>
<dbReference type="GO" id="GO:0070006">
    <property type="term" value="F:metalloaminopeptidase activity"/>
    <property type="evidence" value="ECO:0007669"/>
    <property type="project" value="TreeGrafter"/>
</dbReference>
<dbReference type="Pfam" id="PF17900">
    <property type="entry name" value="Peptidase_M1_N"/>
    <property type="match status" value="1"/>
</dbReference>
<keyword evidence="3 14" id="KW-0645">Protease</keyword>
<evidence type="ECO:0000313" key="19">
    <source>
        <dbReference type="Proteomes" id="UP000708208"/>
    </source>
</evidence>
<comment type="subcellular location">
    <subcellularLocation>
        <location evidence="1">Membrane</location>
        <topology evidence="1">Single-pass membrane protein</topology>
    </subcellularLocation>
</comment>
<comment type="cofactor">
    <cofactor evidence="12 14">
        <name>Zn(2+)</name>
        <dbReference type="ChEBI" id="CHEBI:29105"/>
    </cofactor>
    <text evidence="12 14">Binds 1 zinc ion per subunit.</text>
</comment>
<dbReference type="GO" id="GO:0043171">
    <property type="term" value="P:peptide catabolic process"/>
    <property type="evidence" value="ECO:0007669"/>
    <property type="project" value="TreeGrafter"/>
</dbReference>
<evidence type="ECO:0000259" key="17">
    <source>
        <dbReference type="Pfam" id="PF17900"/>
    </source>
</evidence>
<evidence type="ECO:0000256" key="12">
    <source>
        <dbReference type="PIRSR" id="PIRSR634016-3"/>
    </source>
</evidence>
<keyword evidence="19" id="KW-1185">Reference proteome</keyword>
<comment type="caution">
    <text evidence="18">The sequence shown here is derived from an EMBL/GenBank/DDBJ whole genome shotgun (WGS) entry which is preliminary data.</text>
</comment>
<keyword evidence="8 14" id="KW-1133">Transmembrane helix</keyword>
<dbReference type="InterPro" id="IPR034016">
    <property type="entry name" value="M1_APN-typ"/>
</dbReference>
<keyword evidence="14" id="KW-0482">Metalloprotease</keyword>
<dbReference type="EMBL" id="CAJVCH010040613">
    <property type="protein sequence ID" value="CAG7716710.1"/>
    <property type="molecule type" value="Genomic_DNA"/>
</dbReference>
<dbReference type="InterPro" id="IPR024571">
    <property type="entry name" value="ERAP1-like_C_dom"/>
</dbReference>
<organism evidence="18 19">
    <name type="scientific">Allacma fusca</name>
    <dbReference type="NCBI Taxonomy" id="39272"/>
    <lineage>
        <taxon>Eukaryota</taxon>
        <taxon>Metazoa</taxon>
        <taxon>Ecdysozoa</taxon>
        <taxon>Arthropoda</taxon>
        <taxon>Hexapoda</taxon>
        <taxon>Collembola</taxon>
        <taxon>Symphypleona</taxon>
        <taxon>Sminthuridae</taxon>
        <taxon>Allacma</taxon>
    </lineage>
</organism>